<reference evidence="1 2" key="1">
    <citation type="submission" date="2012-08" db="EMBL/GenBank/DDBJ databases">
        <title>Oryza genome evolution.</title>
        <authorList>
            <person name="Wing R.A."/>
        </authorList>
    </citation>
    <scope>NUCLEOTIDE SEQUENCE</scope>
</reference>
<protein>
    <submittedName>
        <fullName evidence="1">Uncharacterized protein</fullName>
    </submittedName>
</protein>
<sequence>MEGHGPCRLLEEQPRGRSLAVAGGQGGTPSCEAVVIMETTSSGKHMAVWHWLDAYFRRSISNTVCRPSRNNGWLAVLPVNYSKSISNYRPEEGDGLTTQIVSVWLTRDLVSGCCGLSSLSGPGQVAVVQSMDTRRSELAALLLDGVDDATCAPRTLDAGCELQVKQRGSSIKEQYLGRPRSTGAAMQVVQTLWAQLSQRAGSVSGRVAITGD</sequence>
<reference evidence="2" key="2">
    <citation type="submission" date="2013-12" db="EMBL/GenBank/DDBJ databases">
        <authorList>
            <person name="Yu Y."/>
            <person name="Lee S."/>
            <person name="de Baynast K."/>
            <person name="Wissotski M."/>
            <person name="Liu L."/>
            <person name="Talag J."/>
            <person name="Goicoechea J."/>
            <person name="Angelova A."/>
            <person name="Jetty R."/>
            <person name="Kudrna D."/>
            <person name="Golser W."/>
            <person name="Rivera L."/>
            <person name="Zhang J."/>
            <person name="Wing R."/>
        </authorList>
    </citation>
    <scope>NUCLEOTIDE SEQUENCE</scope>
</reference>
<name>A0A0D9XG05_9ORYZ</name>
<dbReference type="HOGENOM" id="CLU_1311750_0_0_1"/>
<evidence type="ECO:0000313" key="1">
    <source>
        <dbReference type="EnsemblPlants" id="LPERR09G13440.2"/>
    </source>
</evidence>
<organism evidence="1 2">
    <name type="scientific">Leersia perrieri</name>
    <dbReference type="NCBI Taxonomy" id="77586"/>
    <lineage>
        <taxon>Eukaryota</taxon>
        <taxon>Viridiplantae</taxon>
        <taxon>Streptophyta</taxon>
        <taxon>Embryophyta</taxon>
        <taxon>Tracheophyta</taxon>
        <taxon>Spermatophyta</taxon>
        <taxon>Magnoliopsida</taxon>
        <taxon>Liliopsida</taxon>
        <taxon>Poales</taxon>
        <taxon>Poaceae</taxon>
        <taxon>BOP clade</taxon>
        <taxon>Oryzoideae</taxon>
        <taxon>Oryzeae</taxon>
        <taxon>Oryzinae</taxon>
        <taxon>Leersia</taxon>
    </lineage>
</organism>
<keyword evidence="2" id="KW-1185">Reference proteome</keyword>
<dbReference type="EnsemblPlants" id="LPERR09G13440.2">
    <property type="protein sequence ID" value="LPERR09G13440.2"/>
    <property type="gene ID" value="LPERR09G13440"/>
</dbReference>
<accession>A0A0D9XG05</accession>
<dbReference type="AlphaFoldDB" id="A0A0D9XG05"/>
<dbReference type="Gramene" id="LPERR09G13440.2">
    <property type="protein sequence ID" value="LPERR09G13440.2"/>
    <property type="gene ID" value="LPERR09G13440"/>
</dbReference>
<proteinExistence type="predicted"/>
<dbReference type="Proteomes" id="UP000032180">
    <property type="component" value="Chromosome 9"/>
</dbReference>
<evidence type="ECO:0000313" key="2">
    <source>
        <dbReference type="Proteomes" id="UP000032180"/>
    </source>
</evidence>
<reference evidence="1" key="3">
    <citation type="submission" date="2015-04" db="UniProtKB">
        <authorList>
            <consortium name="EnsemblPlants"/>
        </authorList>
    </citation>
    <scope>IDENTIFICATION</scope>
</reference>